<dbReference type="InterPro" id="IPR000477">
    <property type="entry name" value="RT_dom"/>
</dbReference>
<organism evidence="6 7">
    <name type="scientific">Corchorus capsularis</name>
    <name type="common">Jute</name>
    <dbReference type="NCBI Taxonomy" id="210143"/>
    <lineage>
        <taxon>Eukaryota</taxon>
        <taxon>Viridiplantae</taxon>
        <taxon>Streptophyta</taxon>
        <taxon>Embryophyta</taxon>
        <taxon>Tracheophyta</taxon>
        <taxon>Spermatophyta</taxon>
        <taxon>Magnoliopsida</taxon>
        <taxon>eudicotyledons</taxon>
        <taxon>Gunneridae</taxon>
        <taxon>Pentapetalae</taxon>
        <taxon>rosids</taxon>
        <taxon>malvids</taxon>
        <taxon>Malvales</taxon>
        <taxon>Malvaceae</taxon>
        <taxon>Grewioideae</taxon>
        <taxon>Apeibeae</taxon>
        <taxon>Corchorus</taxon>
    </lineage>
</organism>
<dbReference type="SUPFAM" id="SSF56672">
    <property type="entry name" value="DNA/RNA polymerases"/>
    <property type="match status" value="1"/>
</dbReference>
<dbReference type="Pfam" id="PF13966">
    <property type="entry name" value="zf-RVT"/>
    <property type="match status" value="1"/>
</dbReference>
<dbReference type="Pfam" id="PF05212">
    <property type="entry name" value="DUF707"/>
    <property type="match status" value="1"/>
</dbReference>
<keyword evidence="3" id="KW-1133">Transmembrane helix</keyword>
<feature type="transmembrane region" description="Helical" evidence="3">
    <location>
        <begin position="20"/>
        <end position="40"/>
    </location>
</feature>
<dbReference type="PANTHER" id="PTHR31210">
    <property type="entry name" value="OS06G0731900 PROTEIN"/>
    <property type="match status" value="1"/>
</dbReference>
<feature type="domain" description="CCHC-type" evidence="4">
    <location>
        <begin position="549"/>
        <end position="563"/>
    </location>
</feature>
<name>A0A1R3GQA2_COCAP</name>
<dbReference type="InterPro" id="IPR025836">
    <property type="entry name" value="Zn_knuckle_CX2CX4HX4C"/>
</dbReference>
<dbReference type="InterPro" id="IPR007877">
    <property type="entry name" value="DUF707"/>
</dbReference>
<evidence type="ECO:0000313" key="6">
    <source>
        <dbReference type="EMBL" id="OMO60252.1"/>
    </source>
</evidence>
<dbReference type="Pfam" id="PF13456">
    <property type="entry name" value="RVT_3"/>
    <property type="match status" value="1"/>
</dbReference>
<dbReference type="PROSITE" id="PS50158">
    <property type="entry name" value="ZF_CCHC"/>
    <property type="match status" value="1"/>
</dbReference>
<dbReference type="EMBL" id="AWWV01013729">
    <property type="protein sequence ID" value="OMO60252.1"/>
    <property type="molecule type" value="Genomic_DNA"/>
</dbReference>
<feature type="domain" description="Reverse transcriptase" evidence="5">
    <location>
        <begin position="1382"/>
        <end position="1652"/>
    </location>
</feature>
<evidence type="ECO:0000313" key="7">
    <source>
        <dbReference type="Proteomes" id="UP000188268"/>
    </source>
</evidence>
<dbReference type="GO" id="GO:0003964">
    <property type="term" value="F:RNA-directed DNA polymerase activity"/>
    <property type="evidence" value="ECO:0007669"/>
    <property type="project" value="UniProtKB-KW"/>
</dbReference>
<feature type="region of interest" description="Disordered" evidence="2">
    <location>
        <begin position="781"/>
        <end position="802"/>
    </location>
</feature>
<keyword evidence="6" id="KW-0695">RNA-directed DNA polymerase</keyword>
<feature type="region of interest" description="Disordered" evidence="2">
    <location>
        <begin position="638"/>
        <end position="661"/>
    </location>
</feature>
<keyword evidence="7" id="KW-1185">Reference proteome</keyword>
<reference evidence="6 7" key="1">
    <citation type="submission" date="2013-09" db="EMBL/GenBank/DDBJ databases">
        <title>Corchorus capsularis genome sequencing.</title>
        <authorList>
            <person name="Alam M."/>
            <person name="Haque M.S."/>
            <person name="Islam M.S."/>
            <person name="Emdad E.M."/>
            <person name="Islam M.M."/>
            <person name="Ahmed B."/>
            <person name="Halim A."/>
            <person name="Hossen Q.M.M."/>
            <person name="Hossain M.Z."/>
            <person name="Ahmed R."/>
            <person name="Khan M.M."/>
            <person name="Islam R."/>
            <person name="Rashid M.M."/>
            <person name="Khan S.A."/>
            <person name="Rahman M.S."/>
            <person name="Alam M."/>
        </authorList>
    </citation>
    <scope>NUCLEOTIDE SEQUENCE [LARGE SCALE GENOMIC DNA]</scope>
    <source>
        <strain evidence="7">cv. CVL-1</strain>
        <tissue evidence="6">Whole seedling</tissue>
    </source>
</reference>
<dbReference type="InterPro" id="IPR005135">
    <property type="entry name" value="Endo/exonuclease/phosphatase"/>
</dbReference>
<dbReference type="OrthoDB" id="691901at2759"/>
<comment type="caution">
    <text evidence="6">The sequence shown here is derived from an EMBL/GenBank/DDBJ whole genome shotgun (WGS) entry which is preliminary data.</text>
</comment>
<dbReference type="Gene3D" id="3.60.10.10">
    <property type="entry name" value="Endonuclease/exonuclease/phosphatase"/>
    <property type="match status" value="1"/>
</dbReference>
<dbReference type="Gramene" id="OMO60252">
    <property type="protein sequence ID" value="OMO60252"/>
    <property type="gene ID" value="CCACVL1_24294"/>
</dbReference>
<keyword evidence="1" id="KW-0862">Zinc</keyword>
<accession>A0A1R3GQA2</accession>
<keyword evidence="3" id="KW-0812">Transmembrane</keyword>
<dbReference type="PANTHER" id="PTHR31210:SF68">
    <property type="entry name" value="OS06G0727800 PROTEIN"/>
    <property type="match status" value="1"/>
</dbReference>
<dbReference type="Pfam" id="PF03372">
    <property type="entry name" value="Exo_endo_phos"/>
    <property type="match status" value="1"/>
</dbReference>
<dbReference type="InterPro" id="IPR026960">
    <property type="entry name" value="RVT-Znf"/>
</dbReference>
<keyword evidence="3" id="KW-0472">Membrane</keyword>
<protein>
    <submittedName>
        <fullName evidence="6">Reverse transcriptase</fullName>
    </submittedName>
</protein>
<keyword evidence="6" id="KW-0548">Nucleotidyltransferase</keyword>
<dbReference type="GO" id="GO:0008270">
    <property type="term" value="F:zinc ion binding"/>
    <property type="evidence" value="ECO:0007669"/>
    <property type="project" value="UniProtKB-KW"/>
</dbReference>
<keyword evidence="1" id="KW-0479">Metal-binding</keyword>
<dbReference type="SUPFAM" id="SSF53098">
    <property type="entry name" value="Ribonuclease H-like"/>
    <property type="match status" value="1"/>
</dbReference>
<sequence>MGILTRSTVSRKPNESMRLIVTTFVGIVFGFLVGVSFPTLSLTKLNLSNSLLTTIDFAYTDYKKSGPSSSAQVSPPIGNNGNSVNATSEKIWVPSNPRGAERLPPGIVKAETDLYLRRLWGKPSEDLTSTPKYLVAFTVGYDQRQNIDAAVKKFSGNFTILLFHYDGKTTEWDEFEWSKQAIHVSVRRQTKWWYAKRFLHPDIVAPYDYIFIWDEDLGVEHFDAEEYIKLVRKHGLEISQPGLEPNRGLTWQMTKRRGDREVHKETQEKPGWCNHPHLPPCAAFVEIMAPVFSRDAWRCVWYMIQNDLVHGWGLDFALRKCVEPAHEKIGVVDSQWIVHQSVPSLGNQGEAQQGKAPWQGVTMKETVWKAMKRIRRSGHVLGKIISEKTLFKGAVKTILRNLWHEDEAPVIGEAGNNTFSIFFASKELMEAAVRANPWSVMGSCFNLKEWPMDLPIGEMNFDEVSYWVQIHNLPRDMMSIRNAQIIGGNLGRILEIEEPKGRFGWNRSFLRMRVLVKAANPLTPGFWFPRGEDRKVWAEVKYEKLSDFCFSCGRLGHMSKHCKFDSPPNVVFGNSMRTGSARALMSPKKKRSNSWGGRLSDRSEQTSVVARSLYMPLVRERQEVSENTIHARGVELSTRPKEKGQSSGANFGGSYKPIPTDEHEKRKGMIIPISDKIRDRPGVADFVQDPVREVSESFGPNLNSEIANLSNFSWPNELLGLKSIEPDVEGYIDEPGCAELPGYEPIDSEIEEYPPEPGCAELRVISSPPMGTIVMHFYASPNRRPTETSETPQGKSVRKSPVISHSKMLSTIMSLSNVFRKLHLKRIEKEELSKEGGSKKARLAIMNDADVDAPGAGNELVPFMDNYSSCFKTGNELIAKVGRTVRKAKRRGRKPRASQNIGVIVEELVDVPIGAGSPLTFRALRGLKKDLDPDVVFLMETKNTVRKLEYRRRKLGFDYGEYVEANGLSGGLALWGKRKNCLRIRDKGRNFVDSWYCDDSGIPLFRVIWVYAPVDYYERQDLWRRIEVMVLENDNPCICLGDFNDILDQAEKLGGRRKSHRNIASFRDFISHCNFIDMPSQWQQFTWRCRRDGEIIQEKLDRVLANADWIAQNPKCKVINLSAIGSDHSPIVCYSEFKSLFSKRIFKFEAMWAEHPECYNVIKAGWDKNIEGSKAYQLVQKLKECERLLRAWSRKTFPNNRRAIEEIKTRIAAMQGKEMTDFDFRTVEQMVEQIDELWKKEEQYWFQRARVKWLCYGDQNTSFFHQTTLQRRQKNKVVKIKNRQGDWVDEEKDIRSCFLDFFKNLYTSSGPRDWREVLSYVPSLITPEMNQQLTRNFSVDEIKEATFQLGRHKSPGHDGFNGLFFQDYWNEVGKSITEAVQSFFHSGRILKEINRTFIVLIPKTNAPEEVSQYRPISLCNFVYKIISRLMVNRLKKWLEILITQNQSAFVEKRQIQDNIIVAHEAFHYLKMRKNKRKWELAIKLDMQKAYDRIEWDFLEAVMEKMGFADKWIKWVMQCVTTVSYSVVVNGEPDGNIKPTRGLRQGDPLSPYLFLLVADVLSRMIHKEAEDKNLSGMKLSRAGPEITHLLFADDSLFFLQGKMQNYDKLRDLIEKYCRASGQQVNLAKSSLIFSANASEDIMNEVSIRLGIPIASNLGTYLGIPATWGKTRKEAMHFVKERVFSRIQGWKQKMLSQGGREVLLKAVASAIPTYFMSCFKFPISLCNKMNTGMTRFWWGQQKEESRIHWQSWDKLTKAKDEGGMGCRQLELFNQALMAKQYWKIIQNPDALWVKVLKGIYFPNCDVTEARRGKVILNGGEEQCKSLRVKDLIDKEGGCWDLSPIEQWLTPKCRKAILAIPICRTGCCDKKIWHYEKNGKYTVRSGYHTLKATRERLLSRKITNGGLCPICQKEEETIEHLLTKCDWTAAVWFGALGYRFSGDNPQLFKDWFLSTLDSLNSGKDDTGMKIAFTSWFIRKASGISGFGVLIRDHSGNVVDGKVGSGQYSSALQAEAEAIREAATLALNHGSGKFIFESDYKELVNAILSDKCGRWEIDSILDDFRVSSAKLREVSVRWISRKMNAAADWLATKPNRECVLAIG</sequence>
<dbReference type="OMA" id="RISCIET"/>
<gene>
    <name evidence="6" type="ORF">CCACVL1_24294</name>
</gene>
<proteinExistence type="predicted"/>
<dbReference type="GO" id="GO:0004523">
    <property type="term" value="F:RNA-DNA hybrid ribonuclease activity"/>
    <property type="evidence" value="ECO:0007669"/>
    <property type="project" value="InterPro"/>
</dbReference>
<dbReference type="CDD" id="cd06222">
    <property type="entry name" value="RNase_H_like"/>
    <property type="match status" value="1"/>
</dbReference>
<keyword evidence="1" id="KW-0863">Zinc-finger</keyword>
<dbReference type="InterPro" id="IPR043502">
    <property type="entry name" value="DNA/RNA_pol_sf"/>
</dbReference>
<evidence type="ECO:0000259" key="4">
    <source>
        <dbReference type="PROSITE" id="PS50158"/>
    </source>
</evidence>
<evidence type="ECO:0000256" key="1">
    <source>
        <dbReference type="PROSITE-ProRule" id="PRU00047"/>
    </source>
</evidence>
<keyword evidence="6" id="KW-0808">Transferase</keyword>
<dbReference type="PROSITE" id="PS50878">
    <property type="entry name" value="RT_POL"/>
    <property type="match status" value="1"/>
</dbReference>
<dbReference type="STRING" id="210143.A0A1R3GQA2"/>
<dbReference type="SUPFAM" id="SSF56219">
    <property type="entry name" value="DNase I-like"/>
    <property type="match status" value="1"/>
</dbReference>
<evidence type="ECO:0000256" key="3">
    <source>
        <dbReference type="SAM" id="Phobius"/>
    </source>
</evidence>
<dbReference type="InterPro" id="IPR001878">
    <property type="entry name" value="Znf_CCHC"/>
</dbReference>
<dbReference type="InterPro" id="IPR002156">
    <property type="entry name" value="RNaseH_domain"/>
</dbReference>
<evidence type="ECO:0000259" key="5">
    <source>
        <dbReference type="PROSITE" id="PS50878"/>
    </source>
</evidence>
<dbReference type="GO" id="GO:0003676">
    <property type="term" value="F:nucleic acid binding"/>
    <property type="evidence" value="ECO:0007669"/>
    <property type="project" value="InterPro"/>
</dbReference>
<dbReference type="InterPro" id="IPR044730">
    <property type="entry name" value="RNase_H-like_dom_plant"/>
</dbReference>
<dbReference type="InterPro" id="IPR036691">
    <property type="entry name" value="Endo/exonu/phosph_ase_sf"/>
</dbReference>
<dbReference type="CDD" id="cd01650">
    <property type="entry name" value="RT_nLTR_like"/>
    <property type="match status" value="1"/>
</dbReference>
<feature type="region of interest" description="Disordered" evidence="2">
    <location>
        <begin position="581"/>
        <end position="601"/>
    </location>
</feature>
<dbReference type="Proteomes" id="UP000188268">
    <property type="component" value="Unassembled WGS sequence"/>
</dbReference>
<dbReference type="Pfam" id="PF00078">
    <property type="entry name" value="RVT_1"/>
    <property type="match status" value="1"/>
</dbReference>
<evidence type="ECO:0000256" key="2">
    <source>
        <dbReference type="SAM" id="MobiDB-lite"/>
    </source>
</evidence>
<dbReference type="InterPro" id="IPR012337">
    <property type="entry name" value="RNaseH-like_sf"/>
</dbReference>
<dbReference type="InterPro" id="IPR036397">
    <property type="entry name" value="RNaseH_sf"/>
</dbReference>
<dbReference type="Pfam" id="PF14392">
    <property type="entry name" value="zf-CCHC_4"/>
    <property type="match status" value="1"/>
</dbReference>
<dbReference type="Gene3D" id="3.30.420.10">
    <property type="entry name" value="Ribonuclease H-like superfamily/Ribonuclease H"/>
    <property type="match status" value="1"/>
</dbReference>